<reference evidence="1" key="1">
    <citation type="submission" date="2023-01" db="EMBL/GenBank/DDBJ databases">
        <title>Genome assembly of the deep-sea coral Lophelia pertusa.</title>
        <authorList>
            <person name="Herrera S."/>
            <person name="Cordes E."/>
        </authorList>
    </citation>
    <scope>NUCLEOTIDE SEQUENCE</scope>
    <source>
        <strain evidence="1">USNM1676648</strain>
        <tissue evidence="1">Polyp</tissue>
    </source>
</reference>
<dbReference type="AlphaFoldDB" id="A0A9W9ZJS5"/>
<protein>
    <submittedName>
        <fullName evidence="1">Uncharacterized protein</fullName>
    </submittedName>
</protein>
<comment type="caution">
    <text evidence="1">The sequence shown here is derived from an EMBL/GenBank/DDBJ whole genome shotgun (WGS) entry which is preliminary data.</text>
</comment>
<dbReference type="OrthoDB" id="5947521at2759"/>
<proteinExistence type="predicted"/>
<dbReference type="EMBL" id="MU826350">
    <property type="protein sequence ID" value="KAJ7381279.1"/>
    <property type="molecule type" value="Genomic_DNA"/>
</dbReference>
<evidence type="ECO:0000313" key="1">
    <source>
        <dbReference type="EMBL" id="KAJ7381279.1"/>
    </source>
</evidence>
<evidence type="ECO:0000313" key="2">
    <source>
        <dbReference type="Proteomes" id="UP001163046"/>
    </source>
</evidence>
<organism evidence="1 2">
    <name type="scientific">Desmophyllum pertusum</name>
    <dbReference type="NCBI Taxonomy" id="174260"/>
    <lineage>
        <taxon>Eukaryota</taxon>
        <taxon>Metazoa</taxon>
        <taxon>Cnidaria</taxon>
        <taxon>Anthozoa</taxon>
        <taxon>Hexacorallia</taxon>
        <taxon>Scleractinia</taxon>
        <taxon>Caryophylliina</taxon>
        <taxon>Caryophylliidae</taxon>
        <taxon>Desmophyllum</taxon>
    </lineage>
</organism>
<accession>A0A9W9ZJS5</accession>
<gene>
    <name evidence="1" type="ORF">OS493_001397</name>
</gene>
<name>A0A9W9ZJS5_9CNID</name>
<dbReference type="Proteomes" id="UP001163046">
    <property type="component" value="Unassembled WGS sequence"/>
</dbReference>
<keyword evidence="2" id="KW-1185">Reference proteome</keyword>
<sequence length="293" mass="34665">MQKNNDALLFSFRSQGEFHATQDLLRSRSNCFLESKRARDRMYSEDERKKRTPWDINPPDFTLQIYQPKPPKRNSRRAMIPGYNEDQWNKNAKEKRKQRVEFERIPLPKILQPPVSDKLPFSTQFRIPDSHRAKIMYVSNGIHKREPYATPGPHAFRGDDFRPLENPKKYGLPEFTTNYDHDPGNLKFQSRTLNVLSDSYKDQEFLNSKDGYRKQLITYKPQQADWESSLILQKGSYKKGRSPSSALMERIAKQLPWCSPQDKIEQFRRPDIFDNKTVDWLEVTAHSKELNRL</sequence>